<dbReference type="RefSeq" id="XP_066704352.1">
    <property type="nucleotide sequence ID" value="XM_066839288.1"/>
</dbReference>
<accession>A0ABR1QQL4</accession>
<dbReference type="EMBL" id="JAQQWE010000002">
    <property type="protein sequence ID" value="KAK7962241.1"/>
    <property type="molecule type" value="Genomic_DNA"/>
</dbReference>
<sequence>MRTQRPHLRLHFADHMLCALVEHARRFLKQRPRCRCRRGEARDDLSAHEYAPQRDRVDKGAHHPLVDFPRQRLGPPELALAQRGVARQPEGRVDGSGVETAHGARGGRPADLGLEALEYSRDGAGAGPPKGLVSVVRVFLQTQGVQERGAVYRPPLVLERQLPAGVDPVRRRIFTARAHGVTEGVMCWGFTRRLQNPGYVTEERAGGSRGVTLRGAIEPGGGRIGQLRGGTPSAEEVVNPGLVRPLFGRPLVEVVDHELVANHQVSHEVGFVLKGNHAPAAPERMTLDQMLALSDEALVVGPVELEAAEFADGISATTVVLKDIVDAIQGIATPVTHLECGRLRP</sequence>
<protein>
    <submittedName>
        <fullName evidence="2">Uncharacterized protein</fullName>
    </submittedName>
</protein>
<dbReference type="Proteomes" id="UP001391051">
    <property type="component" value="Unassembled WGS sequence"/>
</dbReference>
<reference evidence="2 3" key="1">
    <citation type="submission" date="2023-01" db="EMBL/GenBank/DDBJ databases">
        <title>Analysis of 21 Apiospora genomes using comparative genomics revels a genus with tremendous synthesis potential of carbohydrate active enzymes and secondary metabolites.</title>
        <authorList>
            <person name="Sorensen T."/>
        </authorList>
    </citation>
    <scope>NUCLEOTIDE SEQUENCE [LARGE SCALE GENOMIC DNA]</scope>
    <source>
        <strain evidence="2 3">CBS 24483</strain>
    </source>
</reference>
<dbReference type="GeneID" id="92072350"/>
<feature type="region of interest" description="Disordered" evidence="1">
    <location>
        <begin position="84"/>
        <end position="109"/>
    </location>
</feature>
<evidence type="ECO:0000313" key="2">
    <source>
        <dbReference type="EMBL" id="KAK7962241.1"/>
    </source>
</evidence>
<keyword evidence="3" id="KW-1185">Reference proteome</keyword>
<evidence type="ECO:0000256" key="1">
    <source>
        <dbReference type="SAM" id="MobiDB-lite"/>
    </source>
</evidence>
<organism evidence="2 3">
    <name type="scientific">Apiospora aurea</name>
    <dbReference type="NCBI Taxonomy" id="335848"/>
    <lineage>
        <taxon>Eukaryota</taxon>
        <taxon>Fungi</taxon>
        <taxon>Dikarya</taxon>
        <taxon>Ascomycota</taxon>
        <taxon>Pezizomycotina</taxon>
        <taxon>Sordariomycetes</taxon>
        <taxon>Xylariomycetidae</taxon>
        <taxon>Amphisphaeriales</taxon>
        <taxon>Apiosporaceae</taxon>
        <taxon>Apiospora</taxon>
    </lineage>
</organism>
<proteinExistence type="predicted"/>
<comment type="caution">
    <text evidence="2">The sequence shown here is derived from an EMBL/GenBank/DDBJ whole genome shotgun (WGS) entry which is preliminary data.</text>
</comment>
<evidence type="ECO:0000313" key="3">
    <source>
        <dbReference type="Proteomes" id="UP001391051"/>
    </source>
</evidence>
<name>A0ABR1QQL4_9PEZI</name>
<gene>
    <name evidence="2" type="ORF">PG986_003066</name>
</gene>